<comment type="caution">
    <text evidence="6">The sequence shown here is derived from an EMBL/GenBank/DDBJ whole genome shotgun (WGS) entry which is preliminary data.</text>
</comment>
<dbReference type="PROSITE" id="PS50932">
    <property type="entry name" value="HTH_LACI_2"/>
    <property type="match status" value="1"/>
</dbReference>
<feature type="domain" description="HTH lacI-type" evidence="5">
    <location>
        <begin position="2"/>
        <end position="56"/>
    </location>
</feature>
<evidence type="ECO:0000313" key="6">
    <source>
        <dbReference type="EMBL" id="TBL80420.1"/>
    </source>
</evidence>
<keyword evidence="3" id="KW-0238">DNA-binding</keyword>
<dbReference type="SUPFAM" id="SSF47413">
    <property type="entry name" value="lambda repressor-like DNA-binding domains"/>
    <property type="match status" value="1"/>
</dbReference>
<evidence type="ECO:0000259" key="5">
    <source>
        <dbReference type="PROSITE" id="PS50932"/>
    </source>
</evidence>
<dbReference type="Pfam" id="PF00356">
    <property type="entry name" value="LacI"/>
    <property type="match status" value="1"/>
</dbReference>
<name>A0A4Q9DYU9_9BACL</name>
<dbReference type="CDD" id="cd06291">
    <property type="entry name" value="PBP1_Qymf-like"/>
    <property type="match status" value="1"/>
</dbReference>
<dbReference type="Pfam" id="PF00532">
    <property type="entry name" value="Peripla_BP_1"/>
    <property type="match status" value="1"/>
</dbReference>
<dbReference type="InterPro" id="IPR010982">
    <property type="entry name" value="Lambda_DNA-bd_dom_sf"/>
</dbReference>
<dbReference type="CDD" id="cd01392">
    <property type="entry name" value="HTH_LacI"/>
    <property type="match status" value="1"/>
</dbReference>
<dbReference type="PANTHER" id="PTHR30146">
    <property type="entry name" value="LACI-RELATED TRANSCRIPTIONAL REPRESSOR"/>
    <property type="match status" value="1"/>
</dbReference>
<dbReference type="SMART" id="SM00354">
    <property type="entry name" value="HTH_LACI"/>
    <property type="match status" value="1"/>
</dbReference>
<dbReference type="GO" id="GO:0003700">
    <property type="term" value="F:DNA-binding transcription factor activity"/>
    <property type="evidence" value="ECO:0007669"/>
    <property type="project" value="TreeGrafter"/>
</dbReference>
<keyword evidence="2" id="KW-0805">Transcription regulation</keyword>
<dbReference type="InterPro" id="IPR000843">
    <property type="entry name" value="HTH_LacI"/>
</dbReference>
<dbReference type="OrthoDB" id="9796186at2"/>
<evidence type="ECO:0000256" key="4">
    <source>
        <dbReference type="ARBA" id="ARBA00023163"/>
    </source>
</evidence>
<evidence type="ECO:0000256" key="1">
    <source>
        <dbReference type="ARBA" id="ARBA00022491"/>
    </source>
</evidence>
<organism evidence="6 7">
    <name type="scientific">Paenibacillus thalictri</name>
    <dbReference type="NCBI Taxonomy" id="2527873"/>
    <lineage>
        <taxon>Bacteria</taxon>
        <taxon>Bacillati</taxon>
        <taxon>Bacillota</taxon>
        <taxon>Bacilli</taxon>
        <taxon>Bacillales</taxon>
        <taxon>Paenibacillaceae</taxon>
        <taxon>Paenibacillus</taxon>
    </lineage>
</organism>
<reference evidence="6 7" key="1">
    <citation type="submission" date="2019-02" db="EMBL/GenBank/DDBJ databases">
        <title>Paenibacillus sp. nov., isolated from surface-sterilized tissue of Thalictrum simplex L.</title>
        <authorList>
            <person name="Tuo L."/>
        </authorList>
    </citation>
    <scope>NUCLEOTIDE SEQUENCE [LARGE SCALE GENOMIC DNA]</scope>
    <source>
        <strain evidence="6 7">N2SHLJ1</strain>
    </source>
</reference>
<dbReference type="PROSITE" id="PS00356">
    <property type="entry name" value="HTH_LACI_1"/>
    <property type="match status" value="1"/>
</dbReference>
<dbReference type="InterPro" id="IPR028082">
    <property type="entry name" value="Peripla_BP_I"/>
</dbReference>
<proteinExistence type="predicted"/>
<evidence type="ECO:0000313" key="7">
    <source>
        <dbReference type="Proteomes" id="UP000293142"/>
    </source>
</evidence>
<dbReference type="PRINTS" id="PR00036">
    <property type="entry name" value="HTHLACI"/>
</dbReference>
<dbReference type="EMBL" id="SIRE01000005">
    <property type="protein sequence ID" value="TBL80420.1"/>
    <property type="molecule type" value="Genomic_DNA"/>
</dbReference>
<dbReference type="AlphaFoldDB" id="A0A4Q9DYU9"/>
<keyword evidence="7" id="KW-1185">Reference proteome</keyword>
<protein>
    <submittedName>
        <fullName evidence="6">LacI family transcriptional regulator</fullName>
    </submittedName>
</protein>
<accession>A0A4Q9DYU9</accession>
<dbReference type="PANTHER" id="PTHR30146:SF95">
    <property type="entry name" value="RIBOSE OPERON REPRESSOR"/>
    <property type="match status" value="1"/>
</dbReference>
<dbReference type="GO" id="GO:0000976">
    <property type="term" value="F:transcription cis-regulatory region binding"/>
    <property type="evidence" value="ECO:0007669"/>
    <property type="project" value="TreeGrafter"/>
</dbReference>
<evidence type="ECO:0000256" key="2">
    <source>
        <dbReference type="ARBA" id="ARBA00023015"/>
    </source>
</evidence>
<dbReference type="InterPro" id="IPR001761">
    <property type="entry name" value="Peripla_BP/Lac1_sug-bd_dom"/>
</dbReference>
<sequence length="338" mass="37553">MATIRDVAKLAGVSVATVSRVINQSGYVNKQTEDKILESMHQLQYTPNTLARGLANKKTDSIALIIPNITNPFFPELVQAVEDAASRYGYTLLLGNSYNSEENALQYVQIFKNRFVDGVLIFASHQFDSKDVSEIDKIEIPTVVIDKALDNNQIFSAKNRNFTGATMAVEHLQSIGCKHIAHIRGPEKLYPARERFRGYHDTLQKTGEFRSSYVEQGDFSMESGLAATMRLLDKHPEIDGIFAANDLMAAGSLKALQRKGKKVPDEVALIGYDGIHLLEMFEPEISTIAIPIYDIGNAAVSVLIDQINGKESRFGIHSNIMDEFDVQLIQRASTIKTK</sequence>
<evidence type="ECO:0000256" key="3">
    <source>
        <dbReference type="ARBA" id="ARBA00023125"/>
    </source>
</evidence>
<dbReference type="Proteomes" id="UP000293142">
    <property type="component" value="Unassembled WGS sequence"/>
</dbReference>
<dbReference type="SUPFAM" id="SSF53822">
    <property type="entry name" value="Periplasmic binding protein-like I"/>
    <property type="match status" value="1"/>
</dbReference>
<dbReference type="RefSeq" id="WP_131012833.1">
    <property type="nucleotide sequence ID" value="NZ_SIRE01000005.1"/>
</dbReference>
<dbReference type="Gene3D" id="1.10.260.40">
    <property type="entry name" value="lambda repressor-like DNA-binding domains"/>
    <property type="match status" value="1"/>
</dbReference>
<dbReference type="Gene3D" id="3.40.50.2300">
    <property type="match status" value="2"/>
</dbReference>
<keyword evidence="1" id="KW-0678">Repressor</keyword>
<keyword evidence="4" id="KW-0804">Transcription</keyword>
<gene>
    <name evidence="6" type="ORF">EYB31_08370</name>
</gene>